<dbReference type="AlphaFoldDB" id="E0I3X4"/>
<dbReference type="Proteomes" id="UP000005387">
    <property type="component" value="Unassembled WGS sequence"/>
</dbReference>
<keyword evidence="3" id="KW-0328">Glycosyltransferase</keyword>
<keyword evidence="4 8" id="KW-0808">Transferase</keyword>
<dbReference type="SUPFAM" id="SSF53448">
    <property type="entry name" value="Nucleotide-diphospho-sugar transferases"/>
    <property type="match status" value="1"/>
</dbReference>
<keyword evidence="9" id="KW-1185">Reference proteome</keyword>
<dbReference type="Pfam" id="PF08241">
    <property type="entry name" value="Methyltransf_11"/>
    <property type="match status" value="1"/>
</dbReference>
<keyword evidence="8" id="KW-0489">Methyltransferase</keyword>
<dbReference type="Gene3D" id="3.90.550.10">
    <property type="entry name" value="Spore Coat Polysaccharide Biosynthesis Protein SpsA, Chain A"/>
    <property type="match status" value="1"/>
</dbReference>
<gene>
    <name evidence="8" type="ORF">PaecuDRAFT_0499</name>
</gene>
<dbReference type="InterPro" id="IPR001173">
    <property type="entry name" value="Glyco_trans_2-like"/>
</dbReference>
<feature type="region of interest" description="Disordered" evidence="5">
    <location>
        <begin position="453"/>
        <end position="491"/>
    </location>
</feature>
<protein>
    <submittedName>
        <fullName evidence="8">Methyltransferase type 11</fullName>
    </submittedName>
</protein>
<dbReference type="GO" id="GO:0032259">
    <property type="term" value="P:methylation"/>
    <property type="evidence" value="ECO:0007669"/>
    <property type="project" value="UniProtKB-KW"/>
</dbReference>
<reference evidence="8 9" key="1">
    <citation type="submission" date="2010-07" db="EMBL/GenBank/DDBJ databases">
        <title>The draft genome of Paenibacillus curdlanolyticus YK9.</title>
        <authorList>
            <consortium name="US DOE Joint Genome Institute (JGI-PGF)"/>
            <person name="Lucas S."/>
            <person name="Copeland A."/>
            <person name="Lapidus A."/>
            <person name="Cheng J.-F."/>
            <person name="Bruce D."/>
            <person name="Goodwin L."/>
            <person name="Pitluck S."/>
            <person name="Land M.L."/>
            <person name="Hauser L."/>
            <person name="Chang Y.-J."/>
            <person name="Jeffries C."/>
            <person name="Anderson I.J."/>
            <person name="Johnson E."/>
            <person name="Loganathan U."/>
            <person name="Mulhopadhyay B."/>
            <person name="Kyrpides N."/>
            <person name="Woyke T.J."/>
        </authorList>
    </citation>
    <scope>NUCLEOTIDE SEQUENCE [LARGE SCALE GENOMIC DNA]</scope>
    <source>
        <strain evidence="8 9">YK9</strain>
    </source>
</reference>
<feature type="domain" description="Glycosyltransferase 2-like" evidence="6">
    <location>
        <begin position="4"/>
        <end position="170"/>
    </location>
</feature>
<dbReference type="SUPFAM" id="SSF53335">
    <property type="entry name" value="S-adenosyl-L-methionine-dependent methyltransferases"/>
    <property type="match status" value="2"/>
</dbReference>
<dbReference type="InterPro" id="IPR029063">
    <property type="entry name" value="SAM-dependent_MTases_sf"/>
</dbReference>
<dbReference type="EMBL" id="AEDD01000001">
    <property type="protein sequence ID" value="EFM12988.1"/>
    <property type="molecule type" value="Genomic_DNA"/>
</dbReference>
<evidence type="ECO:0000256" key="2">
    <source>
        <dbReference type="ARBA" id="ARBA00006739"/>
    </source>
</evidence>
<feature type="domain" description="Methyltransferase type 11" evidence="7">
    <location>
        <begin position="558"/>
        <end position="652"/>
    </location>
</feature>
<accession>E0I3X4</accession>
<dbReference type="Pfam" id="PF00535">
    <property type="entry name" value="Glycos_transf_2"/>
    <property type="match status" value="1"/>
</dbReference>
<evidence type="ECO:0000259" key="7">
    <source>
        <dbReference type="Pfam" id="PF08241"/>
    </source>
</evidence>
<evidence type="ECO:0000259" key="6">
    <source>
        <dbReference type="Pfam" id="PF00535"/>
    </source>
</evidence>
<dbReference type="eggNOG" id="COG2227">
    <property type="taxonomic scope" value="Bacteria"/>
</dbReference>
<name>E0I3X4_9BACL</name>
<organism evidence="8 9">
    <name type="scientific">Paenibacillus curdlanolyticus YK9</name>
    <dbReference type="NCBI Taxonomy" id="717606"/>
    <lineage>
        <taxon>Bacteria</taxon>
        <taxon>Bacillati</taxon>
        <taxon>Bacillota</taxon>
        <taxon>Bacilli</taxon>
        <taxon>Bacillales</taxon>
        <taxon>Paenibacillaceae</taxon>
        <taxon>Paenibacillus</taxon>
    </lineage>
</organism>
<evidence type="ECO:0000256" key="3">
    <source>
        <dbReference type="ARBA" id="ARBA00022676"/>
    </source>
</evidence>
<evidence type="ECO:0000313" key="9">
    <source>
        <dbReference type="Proteomes" id="UP000005387"/>
    </source>
</evidence>
<comment type="pathway">
    <text evidence="1">Cell wall biogenesis; cell wall polysaccharide biosynthesis.</text>
</comment>
<evidence type="ECO:0000256" key="5">
    <source>
        <dbReference type="SAM" id="MobiDB-lite"/>
    </source>
</evidence>
<sequence>MLTSIILVTYNKLDYTKQCIDSIRQRTDEGRYELIVVDNGSMDGTQEWLAAQPDIRLIANSDNAGFPRACNQGLAAAAGDLLMLLNNDTVVTPSWLEGLTTALLSATDIGAVGPVTNAASYLTSIPVPYATMDEMEAFAEAHNRPDPAKWEERVKLIGYCLLMKREAYEQVGELDEQFGIGNFEDDDFCLRMRLAGYKLLLCRDTFIHHYGSVSFSADRTLFQQVLSENTELFKRKWGFDPAIATTIRVDLLDVVKDQTADGERLRVLEVGCGCGGTLLALKYRCPSAVLFGAERNEQARGIAEAVGVTMFSSGRPDDWQLIEDGTLDVILIGEAHAYTAVPTQLTRMIRKLRPGGWLVAGFMNAKFYRYANRLADGETLDDKPWLTSEKAGAMLAAAGVSELRITHAVEPEHDRDDAGLERAVERAGAGADQLVLKAAYFLLHGHRMAAPALTAKPSVGRGGSGSRSRGDRVASNRQPEQKQEQEPEVREQLPAALAGEAADDRAQPAVLKEQNDVAFTGERLVVNSDVKSQFRDVYDEHMVRYEAAAEYVHGLHVLDAACGAGYGTRMLHDAGAASVTGVDIDPESVELAQRDYGHPGMLFMQGDVLCLPFASETFDAVVSFETIEHVASGAAWIREAARVLKPGGLFIVSTPNRAVTNASNYFEEQPFNPHHRFEYRTSELIGDLLPMFTLEELYGQNWIDDSQFAAMRWLRQTNGMALEREERLRIEQTGSELLPFHAFRSGEPMYVVAVCRKRIGGVDG</sequence>
<evidence type="ECO:0000313" key="8">
    <source>
        <dbReference type="EMBL" id="EFM12988.1"/>
    </source>
</evidence>
<dbReference type="CDD" id="cd02440">
    <property type="entry name" value="AdoMet_MTases"/>
    <property type="match status" value="2"/>
</dbReference>
<dbReference type="OrthoDB" id="8936324at2"/>
<dbReference type="CDD" id="cd04186">
    <property type="entry name" value="GT_2_like_c"/>
    <property type="match status" value="1"/>
</dbReference>
<dbReference type="InterPro" id="IPR013216">
    <property type="entry name" value="Methyltransf_11"/>
</dbReference>
<dbReference type="PANTHER" id="PTHR43179:SF12">
    <property type="entry name" value="GALACTOFURANOSYLTRANSFERASE GLFT2"/>
    <property type="match status" value="1"/>
</dbReference>
<dbReference type="RefSeq" id="WP_006036516.1">
    <property type="nucleotide sequence ID" value="NZ_AEDD01000001.1"/>
</dbReference>
<feature type="compositionally biased region" description="Basic and acidic residues" evidence="5">
    <location>
        <begin position="468"/>
        <end position="491"/>
    </location>
</feature>
<dbReference type="Gene3D" id="3.40.50.150">
    <property type="entry name" value="Vaccinia Virus protein VP39"/>
    <property type="match status" value="2"/>
</dbReference>
<dbReference type="STRING" id="717606.PaecuDRAFT_0499"/>
<evidence type="ECO:0000256" key="1">
    <source>
        <dbReference type="ARBA" id="ARBA00004776"/>
    </source>
</evidence>
<dbReference type="GO" id="GO:0008757">
    <property type="term" value="F:S-adenosylmethionine-dependent methyltransferase activity"/>
    <property type="evidence" value="ECO:0007669"/>
    <property type="project" value="InterPro"/>
</dbReference>
<comment type="similarity">
    <text evidence="2">Belongs to the glycosyltransferase 2 family.</text>
</comment>
<proteinExistence type="inferred from homology"/>
<dbReference type="PANTHER" id="PTHR43179">
    <property type="entry name" value="RHAMNOSYLTRANSFERASE WBBL"/>
    <property type="match status" value="1"/>
</dbReference>
<dbReference type="GO" id="GO:0016757">
    <property type="term" value="F:glycosyltransferase activity"/>
    <property type="evidence" value="ECO:0007669"/>
    <property type="project" value="UniProtKB-KW"/>
</dbReference>
<dbReference type="InterPro" id="IPR029044">
    <property type="entry name" value="Nucleotide-diphossugar_trans"/>
</dbReference>
<evidence type="ECO:0000256" key="4">
    <source>
        <dbReference type="ARBA" id="ARBA00022679"/>
    </source>
</evidence>
<dbReference type="eggNOG" id="COG1216">
    <property type="taxonomic scope" value="Bacteria"/>
</dbReference>